<organism evidence="3 4">
    <name type="scientific">Nocardia macrotermitis</name>
    <dbReference type="NCBI Taxonomy" id="2585198"/>
    <lineage>
        <taxon>Bacteria</taxon>
        <taxon>Bacillati</taxon>
        <taxon>Actinomycetota</taxon>
        <taxon>Actinomycetes</taxon>
        <taxon>Mycobacteriales</taxon>
        <taxon>Nocardiaceae</taxon>
        <taxon>Nocardia</taxon>
    </lineage>
</organism>
<dbReference type="RefSeq" id="WP_153410147.1">
    <property type="nucleotide sequence ID" value="NZ_WEGK01000004.1"/>
</dbReference>
<evidence type="ECO:0000259" key="2">
    <source>
        <dbReference type="Pfam" id="PF02517"/>
    </source>
</evidence>
<keyword evidence="4" id="KW-1185">Reference proteome</keyword>
<evidence type="ECO:0000313" key="4">
    <source>
        <dbReference type="Proteomes" id="UP000438448"/>
    </source>
</evidence>
<dbReference type="Proteomes" id="UP000438448">
    <property type="component" value="Unassembled WGS sequence"/>
</dbReference>
<dbReference type="EMBL" id="WEGK01000004">
    <property type="protein sequence ID" value="MQY19391.1"/>
    <property type="molecule type" value="Genomic_DNA"/>
</dbReference>
<comment type="caution">
    <text evidence="3">The sequence shown here is derived from an EMBL/GenBank/DDBJ whole genome shotgun (WGS) entry which is preliminary data.</text>
</comment>
<evidence type="ECO:0000256" key="1">
    <source>
        <dbReference type="SAM" id="Phobius"/>
    </source>
</evidence>
<dbReference type="GO" id="GO:0004175">
    <property type="term" value="F:endopeptidase activity"/>
    <property type="evidence" value="ECO:0007669"/>
    <property type="project" value="UniProtKB-ARBA"/>
</dbReference>
<dbReference type="OrthoDB" id="4555276at2"/>
<name>A0A7K0D141_9NOCA</name>
<dbReference type="AlphaFoldDB" id="A0A7K0D141"/>
<keyword evidence="1" id="KW-0812">Transmembrane</keyword>
<protein>
    <recommendedName>
        <fullName evidence="2">CAAX prenyl protease 2/Lysostaphin resistance protein A-like domain-containing protein</fullName>
    </recommendedName>
</protein>
<feature type="domain" description="CAAX prenyl protease 2/Lysostaphin resistance protein A-like" evidence="2">
    <location>
        <begin position="153"/>
        <end position="242"/>
    </location>
</feature>
<reference evidence="3 4" key="1">
    <citation type="submission" date="2019-10" db="EMBL/GenBank/DDBJ databases">
        <title>Nocardia macrotermitis sp. nov. and Nocardia aurantia sp. nov., isolated from the gut of fungus growing-termite Macrotermes natalensis.</title>
        <authorList>
            <person name="Benndorf R."/>
            <person name="Schwitalla J."/>
            <person name="Martin K."/>
            <person name="De Beer W."/>
            <person name="Kaster A.-K."/>
            <person name="Vollmers J."/>
            <person name="Poulsen M."/>
            <person name="Beemelmanns C."/>
        </authorList>
    </citation>
    <scope>NUCLEOTIDE SEQUENCE [LARGE SCALE GENOMIC DNA]</scope>
    <source>
        <strain evidence="3 4">RB20</strain>
    </source>
</reference>
<dbReference type="GO" id="GO:0080120">
    <property type="term" value="P:CAAX-box protein maturation"/>
    <property type="evidence" value="ECO:0007669"/>
    <property type="project" value="UniProtKB-ARBA"/>
</dbReference>
<feature type="transmembrane region" description="Helical" evidence="1">
    <location>
        <begin position="110"/>
        <end position="131"/>
    </location>
</feature>
<accession>A0A7K0D141</accession>
<gene>
    <name evidence="3" type="ORF">NRB20_24800</name>
</gene>
<keyword evidence="1" id="KW-1133">Transmembrane helix</keyword>
<dbReference type="InterPro" id="IPR003675">
    <property type="entry name" value="Rce1/LyrA-like_dom"/>
</dbReference>
<sequence length="266" mass="28508">MNLKTLAAMGFPLLWNNWLLPRLRFGLRGRTAANAVFATAYAAAFRTRCPRGSGEFGSSAVHHNAAIRTSAMPGGGDDARSVPRIDLSSNLVVARFRDCRAIHDSRGLRCAAALFTIVIIGYCVALLIPSLRIRLAEFATRAPEIGLAEWAGVHIPIGTVFTEELVFRGTLDPMLDETIEPFGIWLGATTFGLWHITPARAAHDNVPATVAATALTGVILTWLYRRTGSVITPAALHLAVNAGGAIAPRIALWATRTGTVQQTQGC</sequence>
<dbReference type="Pfam" id="PF02517">
    <property type="entry name" value="Rce1-like"/>
    <property type="match status" value="1"/>
</dbReference>
<proteinExistence type="predicted"/>
<evidence type="ECO:0000313" key="3">
    <source>
        <dbReference type="EMBL" id="MQY19391.1"/>
    </source>
</evidence>
<keyword evidence="1" id="KW-0472">Membrane</keyword>